<dbReference type="AlphaFoldDB" id="A0A833RM27"/>
<dbReference type="InterPro" id="IPR037840">
    <property type="entry name" value="PH_Anillin"/>
</dbReference>
<evidence type="ECO:0000256" key="1">
    <source>
        <dbReference type="ARBA" id="ARBA00023054"/>
    </source>
</evidence>
<feature type="region of interest" description="Disordered" evidence="2">
    <location>
        <begin position="630"/>
        <end position="680"/>
    </location>
</feature>
<dbReference type="PANTHER" id="PTHR21538:SF23">
    <property type="entry name" value="ANILLIN"/>
    <property type="match status" value="1"/>
</dbReference>
<feature type="region of interest" description="Disordered" evidence="2">
    <location>
        <begin position="264"/>
        <end position="346"/>
    </location>
</feature>
<keyword evidence="1" id="KW-0175">Coiled coil</keyword>
<proteinExistence type="predicted"/>
<dbReference type="GO" id="GO:0005826">
    <property type="term" value="C:actomyosin contractile ring"/>
    <property type="evidence" value="ECO:0007669"/>
    <property type="project" value="TreeGrafter"/>
</dbReference>
<feature type="compositionally biased region" description="Polar residues" evidence="2">
    <location>
        <begin position="332"/>
        <end position="343"/>
    </location>
</feature>
<accession>A0A833RM27</accession>
<dbReference type="GO" id="GO:0000915">
    <property type="term" value="P:actomyosin contractile ring assembly"/>
    <property type="evidence" value="ECO:0007669"/>
    <property type="project" value="TreeGrafter"/>
</dbReference>
<feature type="compositionally biased region" description="Polar residues" evidence="2">
    <location>
        <begin position="511"/>
        <end position="526"/>
    </location>
</feature>
<dbReference type="SMART" id="SM00233">
    <property type="entry name" value="PH"/>
    <property type="match status" value="1"/>
</dbReference>
<comment type="caution">
    <text evidence="4">The sequence shown here is derived from an EMBL/GenBank/DDBJ whole genome shotgun (WGS) entry which is preliminary data.</text>
</comment>
<feature type="region of interest" description="Disordered" evidence="2">
    <location>
        <begin position="742"/>
        <end position="769"/>
    </location>
</feature>
<dbReference type="Proteomes" id="UP000655588">
    <property type="component" value="Unassembled WGS sequence"/>
</dbReference>
<evidence type="ECO:0000259" key="3">
    <source>
        <dbReference type="PROSITE" id="PS50003"/>
    </source>
</evidence>
<feature type="compositionally biased region" description="Polar residues" evidence="2">
    <location>
        <begin position="756"/>
        <end position="769"/>
    </location>
</feature>
<dbReference type="GO" id="GO:0000281">
    <property type="term" value="P:mitotic cytokinesis"/>
    <property type="evidence" value="ECO:0007669"/>
    <property type="project" value="TreeGrafter"/>
</dbReference>
<dbReference type="GO" id="GO:0031106">
    <property type="term" value="P:septin ring organization"/>
    <property type="evidence" value="ECO:0007669"/>
    <property type="project" value="TreeGrafter"/>
</dbReference>
<dbReference type="Gene3D" id="2.30.29.30">
    <property type="entry name" value="Pleckstrin-homology domain (PH domain)/Phosphotyrosine-binding domain (PTB)"/>
    <property type="match status" value="1"/>
</dbReference>
<dbReference type="SUPFAM" id="SSF50729">
    <property type="entry name" value="PH domain-like"/>
    <property type="match status" value="1"/>
</dbReference>
<dbReference type="Pfam" id="PF08174">
    <property type="entry name" value="Anillin"/>
    <property type="match status" value="1"/>
</dbReference>
<feature type="compositionally biased region" description="Basic and acidic residues" evidence="2">
    <location>
        <begin position="220"/>
        <end position="230"/>
    </location>
</feature>
<protein>
    <recommendedName>
        <fullName evidence="3">PH domain-containing protein</fullName>
    </recommendedName>
</protein>
<sequence>MTSIYQHFGVIRMLERARARREKLDTQLSNAGHDIKKRRSPLKDANTILAQVAVSKTKTPTKSPVKVSTEDISSAKSPRKSLSKNVTNENNQNTNKGNGNTGLCNVKSKLQRLGELYSDDSSKQLSSPIHRTEEKFNAEEEVIQQKSTKRGARLDKLAALASTINNWEDDLSHPTLTKPANSKADRIQAKLNEQVKSIPEPQPSTSGYNKGNRYSKGTSSKKEQSPTKQLKWDKTILETLEAQGFSRTQSDSRLVYDYKTCSQRKDEGSLNSPPKHLRQNQQTVICKEKQDKKENLSKYTDNKNSNTPEKTSRNITPSNNNRLTPRFGYNGSPKSPAQSSPGSVLSKASLFESKNTETKAKEKDPTQMTLSERMALFEKNKGEAPLLPKAPLAMSIPPKKLQEKDNSSSTIHPNSRGIFKNQLHKHMDYYYLTITVRYFDSVTAKEQLKTDIPNNAVNVQREKFEQGLNVQELENNILHNTYLERQRELDVLRSRFNRNKEMVQAAAGSCIRTSESSEGKSNSPKNSPVCPVKPTPAPVYKYDHSAPPPPPPPPQSQISREKLILNQNKNSPIKRQGINYFILMSYFKVVSSSTKTTQQTKAASDIKRIRVAPPKPGYIYPNLFEIENSTETETDTVNSTEAETATLDEETATETETATEAEYCVEDNESETDSEEETGNMNTSLGSILHVVNEKSFLNKKRSIDPDPDSTTSDISVLDEMDEYLDECLTSQDGYNENSYIEEGPTPPKLNKAGKNPSTTSISFKRNEGSSYRSPIKKVFSTSPKKEDSYIVDGENCEPLLRSVSFYRRQQSQTPKTPVRIISRTKESTNPISDTTKLDTKSEAILVKEKVKRLLDEVCKQQTIIGQASQALNLCTSTVEFNGSREQVEGERLLLVATHRRQAALNEVQRLKVEGSLKPVIPGSPEVQESGSLTVSAITLPLKRHYFRKMGPSTCLHFVCLMRHLEEIVATPVVIAEAGDSCLRFPSTLKLNDLYSDFKITIEIYSLQTQPELLPHEIKYHINSGNACGNNSSNSNKKASIYLANKTPKKFLKQESRLVMPNVQSPAGPSAVRSPAFQPAGYVIFSLKEIHRQQFTLNKVPSECPLEGQLQMHVSCELSVAVEHRGFLTMYEDVSGFGAWHRRWCLLKGSTLSYWKYPDDERKKAPIGTLDLQNVTTTNVGLISRDICARHNTILLETTKAAEPEDVDSLVMIRNGPTTTIRHLLSADTKEDRLEWCSKLNKTLNLIHAWSGPLS</sequence>
<name>A0A833RM27_9HYME</name>
<keyword evidence="5" id="KW-1185">Reference proteome</keyword>
<gene>
    <name evidence="4" type="ORF">E2986_04160</name>
</gene>
<organism evidence="4 5">
    <name type="scientific">Frieseomelitta varia</name>
    <dbReference type="NCBI Taxonomy" id="561572"/>
    <lineage>
        <taxon>Eukaryota</taxon>
        <taxon>Metazoa</taxon>
        <taxon>Ecdysozoa</taxon>
        <taxon>Arthropoda</taxon>
        <taxon>Hexapoda</taxon>
        <taxon>Insecta</taxon>
        <taxon>Pterygota</taxon>
        <taxon>Neoptera</taxon>
        <taxon>Endopterygota</taxon>
        <taxon>Hymenoptera</taxon>
        <taxon>Apocrita</taxon>
        <taxon>Aculeata</taxon>
        <taxon>Apoidea</taxon>
        <taxon>Anthophila</taxon>
        <taxon>Apidae</taxon>
        <taxon>Frieseomelitta</taxon>
    </lineage>
</organism>
<dbReference type="InterPro" id="IPR001849">
    <property type="entry name" value="PH_domain"/>
</dbReference>
<feature type="compositionally biased region" description="Polar residues" evidence="2">
    <location>
        <begin position="297"/>
        <end position="323"/>
    </location>
</feature>
<feature type="region of interest" description="Disordered" evidence="2">
    <location>
        <begin position="192"/>
        <end position="230"/>
    </location>
</feature>
<dbReference type="CDD" id="cd01263">
    <property type="entry name" value="PH_anillin"/>
    <property type="match status" value="1"/>
</dbReference>
<feature type="domain" description="PH" evidence="3">
    <location>
        <begin position="1121"/>
        <end position="1245"/>
    </location>
</feature>
<dbReference type="PANTHER" id="PTHR21538">
    <property type="entry name" value="ANILLIN/RHOTEKIN RTKN"/>
    <property type="match status" value="1"/>
</dbReference>
<evidence type="ECO:0000313" key="4">
    <source>
        <dbReference type="EMBL" id="KAF3421763.1"/>
    </source>
</evidence>
<evidence type="ECO:0000313" key="5">
    <source>
        <dbReference type="Proteomes" id="UP000655588"/>
    </source>
</evidence>
<feature type="compositionally biased region" description="Acidic residues" evidence="2">
    <location>
        <begin position="646"/>
        <end position="678"/>
    </location>
</feature>
<feature type="compositionally biased region" description="Basic and acidic residues" evidence="2">
    <location>
        <begin position="286"/>
        <end position="296"/>
    </location>
</feature>
<dbReference type="Pfam" id="PF00169">
    <property type="entry name" value="PH"/>
    <property type="match status" value="1"/>
</dbReference>
<feature type="region of interest" description="Disordered" evidence="2">
    <location>
        <begin position="506"/>
        <end position="558"/>
    </location>
</feature>
<dbReference type="FunFam" id="2.30.29.30:FF:000111">
    <property type="entry name" value="anillin isoform X1"/>
    <property type="match status" value="1"/>
</dbReference>
<dbReference type="Pfam" id="PF16018">
    <property type="entry name" value="Anillin_N"/>
    <property type="match status" value="1"/>
</dbReference>
<dbReference type="InterPro" id="IPR051364">
    <property type="entry name" value="Cytokinesis/Rho-signaling"/>
</dbReference>
<dbReference type="InterPro" id="IPR031970">
    <property type="entry name" value="Anillin_N"/>
</dbReference>
<dbReference type="PROSITE" id="PS50003">
    <property type="entry name" value="PH_DOMAIN"/>
    <property type="match status" value="1"/>
</dbReference>
<evidence type="ECO:0000256" key="2">
    <source>
        <dbReference type="SAM" id="MobiDB-lite"/>
    </source>
</evidence>
<feature type="compositionally biased region" description="Pro residues" evidence="2">
    <location>
        <begin position="546"/>
        <end position="555"/>
    </location>
</feature>
<feature type="compositionally biased region" description="Low complexity" evidence="2">
    <location>
        <begin position="56"/>
        <end position="67"/>
    </location>
</feature>
<dbReference type="EMBL" id="WNWW01000821">
    <property type="protein sequence ID" value="KAF3421763.1"/>
    <property type="molecule type" value="Genomic_DNA"/>
</dbReference>
<feature type="region of interest" description="Disordered" evidence="2">
    <location>
        <begin position="56"/>
        <end position="104"/>
    </location>
</feature>
<feature type="compositionally biased region" description="Low complexity" evidence="2">
    <location>
        <begin position="85"/>
        <end position="104"/>
    </location>
</feature>
<dbReference type="InterPro" id="IPR011993">
    <property type="entry name" value="PH-like_dom_sf"/>
</dbReference>
<reference evidence="4" key="1">
    <citation type="submission" date="2019-11" db="EMBL/GenBank/DDBJ databases">
        <title>The nuclear and mitochondrial genomes of Frieseomelitta varia - a highly eusocial stingless bee (Meliponini) with a permanently sterile worker caste.</title>
        <authorList>
            <person name="Freitas F.C.P."/>
            <person name="Lourenco A.P."/>
            <person name="Nunes F.M.F."/>
            <person name="Paschoal A.R."/>
            <person name="Abreu F.C.P."/>
            <person name="Barbin F.O."/>
            <person name="Bataglia L."/>
            <person name="Cardoso-Junior C.A.M."/>
            <person name="Cervoni M.S."/>
            <person name="Silva S.R."/>
            <person name="Dalarmi F."/>
            <person name="Del Lama M.A."/>
            <person name="Depintor T.S."/>
            <person name="Ferreira K.M."/>
            <person name="Goria P.S."/>
            <person name="Jaskot M.C."/>
            <person name="Lago D.C."/>
            <person name="Luna-Lucena D."/>
            <person name="Moda L.M."/>
            <person name="Nascimento L."/>
            <person name="Pedrino M."/>
            <person name="Rabico F.O."/>
            <person name="Sanches F.C."/>
            <person name="Santos D.E."/>
            <person name="Santos C.G."/>
            <person name="Vieira J."/>
            <person name="Lopes T.F."/>
            <person name="Barchuk A.R."/>
            <person name="Hartfelder K."/>
            <person name="Simoes Z.L.P."/>
            <person name="Bitondi M.M.G."/>
            <person name="Pinheiro D.G."/>
        </authorList>
    </citation>
    <scope>NUCLEOTIDE SEQUENCE</scope>
    <source>
        <strain evidence="4">USP_RPSP 00005682</strain>
        <tissue evidence="4">Whole individual</tissue>
    </source>
</reference>
<dbReference type="InterPro" id="IPR012966">
    <property type="entry name" value="AHD"/>
</dbReference>